<feature type="compositionally biased region" description="Basic residues" evidence="1">
    <location>
        <begin position="573"/>
        <end position="584"/>
    </location>
</feature>
<feature type="compositionally biased region" description="Basic residues" evidence="1">
    <location>
        <begin position="238"/>
        <end position="248"/>
    </location>
</feature>
<feature type="region of interest" description="Disordered" evidence="1">
    <location>
        <begin position="537"/>
        <end position="832"/>
    </location>
</feature>
<feature type="region of interest" description="Disordered" evidence="1">
    <location>
        <begin position="171"/>
        <end position="250"/>
    </location>
</feature>
<evidence type="ECO:0000313" key="3">
    <source>
        <dbReference type="Proteomes" id="UP000521943"/>
    </source>
</evidence>
<feature type="compositionally biased region" description="Basic and acidic residues" evidence="1">
    <location>
        <begin position="1"/>
        <end position="11"/>
    </location>
</feature>
<accession>A0A8H6LXW0</accession>
<proteinExistence type="predicted"/>
<dbReference type="EMBL" id="JACGCI010000096">
    <property type="protein sequence ID" value="KAF6746104.1"/>
    <property type="molecule type" value="Genomic_DNA"/>
</dbReference>
<evidence type="ECO:0000256" key="1">
    <source>
        <dbReference type="SAM" id="MobiDB-lite"/>
    </source>
</evidence>
<feature type="compositionally biased region" description="Basic and acidic residues" evidence="1">
    <location>
        <begin position="211"/>
        <end position="237"/>
    </location>
</feature>
<name>A0A8H6LXW0_9AGAR</name>
<organism evidence="2 3">
    <name type="scientific">Ephemerocybe angulata</name>
    <dbReference type="NCBI Taxonomy" id="980116"/>
    <lineage>
        <taxon>Eukaryota</taxon>
        <taxon>Fungi</taxon>
        <taxon>Dikarya</taxon>
        <taxon>Basidiomycota</taxon>
        <taxon>Agaricomycotina</taxon>
        <taxon>Agaricomycetes</taxon>
        <taxon>Agaricomycetidae</taxon>
        <taxon>Agaricales</taxon>
        <taxon>Agaricineae</taxon>
        <taxon>Psathyrellaceae</taxon>
        <taxon>Ephemerocybe</taxon>
    </lineage>
</organism>
<comment type="caution">
    <text evidence="2">The sequence shown here is derived from an EMBL/GenBank/DDBJ whole genome shotgun (WGS) entry which is preliminary data.</text>
</comment>
<feature type="compositionally biased region" description="Acidic residues" evidence="1">
    <location>
        <begin position="171"/>
        <end position="210"/>
    </location>
</feature>
<dbReference type="Proteomes" id="UP000521943">
    <property type="component" value="Unassembled WGS sequence"/>
</dbReference>
<reference evidence="2 3" key="1">
    <citation type="submission" date="2020-07" db="EMBL/GenBank/DDBJ databases">
        <title>Comparative genomics of pyrophilous fungi reveals a link between fire events and developmental genes.</title>
        <authorList>
            <consortium name="DOE Joint Genome Institute"/>
            <person name="Steindorff A.S."/>
            <person name="Carver A."/>
            <person name="Calhoun S."/>
            <person name="Stillman K."/>
            <person name="Liu H."/>
            <person name="Lipzen A."/>
            <person name="Pangilinan J."/>
            <person name="Labutti K."/>
            <person name="Bruns T.D."/>
            <person name="Grigoriev I.V."/>
        </authorList>
    </citation>
    <scope>NUCLEOTIDE SEQUENCE [LARGE SCALE GENOMIC DNA]</scope>
    <source>
        <strain evidence="2 3">CBS 144469</strain>
    </source>
</reference>
<feature type="compositionally biased region" description="Low complexity" evidence="1">
    <location>
        <begin position="686"/>
        <end position="698"/>
    </location>
</feature>
<feature type="region of interest" description="Disordered" evidence="1">
    <location>
        <begin position="1"/>
        <end position="45"/>
    </location>
</feature>
<dbReference type="AlphaFoldDB" id="A0A8H6LXW0"/>
<keyword evidence="3" id="KW-1185">Reference proteome</keyword>
<protein>
    <submittedName>
        <fullName evidence="2">Uncharacterized protein</fullName>
    </submittedName>
</protein>
<evidence type="ECO:0000313" key="2">
    <source>
        <dbReference type="EMBL" id="KAF6746104.1"/>
    </source>
</evidence>
<feature type="compositionally biased region" description="Basic and acidic residues" evidence="1">
    <location>
        <begin position="557"/>
        <end position="572"/>
    </location>
</feature>
<feature type="compositionally biased region" description="Acidic residues" evidence="1">
    <location>
        <begin position="26"/>
        <end position="36"/>
    </location>
</feature>
<sequence length="910" mass="100645">MSLPAKVKERNSNTPDLAGGQIKGEENEDDGLSDSEDQPKGPAEALDSKFTTLQLEYMDDRKDDYKELPKHQRREFAINVALHFLDGIREKVEREGRKIETGDRTGLINNVVLWFRIRCRKRLGAELWEKKWSVRQVFYKMYPERVKVRQKMLFEAHTKCQISMEDIDDGSLDLAESESESESDSESDSDSDSESESESDSEAQSESDSSDLDRKGRKPDGKDPKDGRRNGSKGKDVKGRRRNTKKGKAAMPVVRVTPFHMFQKALSYELSLLTEEEVKEMQDTAANWNKEGPPPEVQRQLAFDRALPVVRQFIHNMYKSMGVRMAVLVGFEGPGKEPYSSFVDCGAELGKRRFVREYRSAIRDSGIFRNWSTFIQGEFEDNLADNLAGLPTPKLRGRGKPLLSLPLNSYMEPILPNPSVFPKGLPRWEYYPHLIRTFVTLHLGAFIGLLRNALILPPLKALASGRDPDVSHPPWRILQSSIRDYVNEEYLPDDLSPYFVDPTKINVGAQEKLLYYWYRRQVDGEAMVFEFHHYPDSKGSPVVREPRKLQEEEEPDRELKEDSSVKQDEKERKSRVKNGKKKMGKGQVATKVEAPAGKKEGKAQVATKVGAPAGKKEEKAQVATKTGAPAGKKEGKAQVATKTGAPAGKKEGKAQVATKVKAPAGNRRAERISTRSAVLVEDAEKLGVPPEGLLGEEGVSSRPKPRKKVPNPSALLPQESHTPSDGPNPAVKASPPDITDPPDFQDPSESSHRTVRLVPAGSLLPQERKPAVSTNASDRTDPSVFEGPSESSHPTVGLLPSGSTIPAGNGDGTTFLPFSALPPSPITPSSQPVATADTLLKWNSLPEDVRNMALQFAMNPAQVTPKQVLDNVPTESHPHPTPPAEILPPAVHVQVTPADAKHMPEATTSA</sequence>
<gene>
    <name evidence="2" type="ORF">DFP72DRAFT_1076685</name>
</gene>
<dbReference type="OrthoDB" id="3002782at2759"/>